<dbReference type="EMBL" id="RYZI01000139">
    <property type="protein sequence ID" value="RWA09804.1"/>
    <property type="molecule type" value="Genomic_DNA"/>
</dbReference>
<dbReference type="PROSITE" id="PS50011">
    <property type="entry name" value="PROTEIN_KINASE_DOM"/>
    <property type="match status" value="1"/>
</dbReference>
<feature type="compositionally biased region" description="Polar residues" evidence="1">
    <location>
        <begin position="238"/>
        <end position="248"/>
    </location>
</feature>
<evidence type="ECO:0000313" key="3">
    <source>
        <dbReference type="EMBL" id="RWA09804.1"/>
    </source>
</evidence>
<dbReference type="PANTHER" id="PTHR24359">
    <property type="entry name" value="SERINE/THREONINE-PROTEIN KINASE SBK1"/>
    <property type="match status" value="1"/>
</dbReference>
<feature type="domain" description="Protein kinase" evidence="2">
    <location>
        <begin position="293"/>
        <end position="574"/>
    </location>
</feature>
<dbReference type="GO" id="GO:0004674">
    <property type="term" value="F:protein serine/threonine kinase activity"/>
    <property type="evidence" value="ECO:0007669"/>
    <property type="project" value="TreeGrafter"/>
</dbReference>
<dbReference type="CDD" id="cd00180">
    <property type="entry name" value="PKc"/>
    <property type="match status" value="1"/>
</dbReference>
<dbReference type="InterPro" id="IPR000719">
    <property type="entry name" value="Prot_kinase_dom"/>
</dbReference>
<proteinExistence type="predicted"/>
<dbReference type="GO" id="GO:0005524">
    <property type="term" value="F:ATP binding"/>
    <property type="evidence" value="ECO:0007669"/>
    <property type="project" value="InterPro"/>
</dbReference>
<feature type="compositionally biased region" description="Polar residues" evidence="1">
    <location>
        <begin position="38"/>
        <end position="54"/>
    </location>
</feature>
<feature type="region of interest" description="Disordered" evidence="1">
    <location>
        <begin position="238"/>
        <end position="266"/>
    </location>
</feature>
<dbReference type="AlphaFoldDB" id="A0A439D5W8"/>
<reference evidence="3 4" key="1">
    <citation type="submission" date="2018-12" db="EMBL/GenBank/DDBJ databases">
        <title>Draft genome sequence of Xylaria grammica IHI A82.</title>
        <authorList>
            <person name="Buettner E."/>
            <person name="Kellner H."/>
        </authorList>
    </citation>
    <scope>NUCLEOTIDE SEQUENCE [LARGE SCALE GENOMIC DNA]</scope>
    <source>
        <strain evidence="3 4">IHI A82</strain>
    </source>
</reference>
<evidence type="ECO:0000313" key="4">
    <source>
        <dbReference type="Proteomes" id="UP000286045"/>
    </source>
</evidence>
<dbReference type="PANTHER" id="PTHR24359:SF1">
    <property type="entry name" value="INHIBITOR OF NUCLEAR FACTOR KAPPA-B KINASE EPSILON SUBUNIT HOMOLOG 1-RELATED"/>
    <property type="match status" value="1"/>
</dbReference>
<feature type="compositionally biased region" description="Polar residues" evidence="1">
    <location>
        <begin position="255"/>
        <end position="266"/>
    </location>
</feature>
<sequence>MAPHYASAQDPLTPIAYLPDTDPPPLPDTESSSLPDTESPSLPDTESPSLPDTVSPSLPFSFATGLVPSSIPNATAQHGDINWSGLDIGSISAQDIAIRMLVLPMLEGIMLMPHGGPGFGDYWVGVNMADTEGVVQRVELLAIAPRPESIGYCVNYNNTFFIMFFDPADDRIIIQNGSPHPLIFQELDGDTVREVNCNRSIVADPGVWIIGTGEDGSLLEFQVLEKASYNVTSLTHTKRSAGNDTTTSKTRRLANGSTTRTEVSQLASSRNPLLNLGQGEAIKIGAGESGYQLSCVAPIADQRRSAVWRAEHSGMTGKAVVVKVVKPLSAHKDATVEAAEAWLREVSIHSTVGNHYAVVPYLGSDARFHSIYTDYIDAKPLQFHVDPEGKFNGNIVRAWRILGDMAAALCFLHKHDIAHGDVNSGNILFHPLRGAFLHDFNHSFREGESHEGGGAPWYLSPEYLRDGTLRGRASDMWALGVVMMWVLGHIPLPETQPGWNVSHIHPREATSDINLDAQVAMGTWIEFVITSKKSLYEQGGEIEPIIDSLVQSKKRDRVDSATLLEQVSKCNLNH</sequence>
<name>A0A439D5W8_9PEZI</name>
<accession>A0A439D5W8</accession>
<dbReference type="SMART" id="SM00220">
    <property type="entry name" value="S_TKc"/>
    <property type="match status" value="1"/>
</dbReference>
<comment type="caution">
    <text evidence="3">The sequence shown here is derived from an EMBL/GenBank/DDBJ whole genome shotgun (WGS) entry which is preliminary data.</text>
</comment>
<dbReference type="Gene3D" id="1.10.510.10">
    <property type="entry name" value="Transferase(Phosphotransferase) domain 1"/>
    <property type="match status" value="1"/>
</dbReference>
<keyword evidence="4" id="KW-1185">Reference proteome</keyword>
<dbReference type="SUPFAM" id="SSF56112">
    <property type="entry name" value="Protein kinase-like (PK-like)"/>
    <property type="match status" value="1"/>
</dbReference>
<evidence type="ECO:0000259" key="2">
    <source>
        <dbReference type="PROSITE" id="PS50011"/>
    </source>
</evidence>
<dbReference type="InterPro" id="IPR011009">
    <property type="entry name" value="Kinase-like_dom_sf"/>
</dbReference>
<feature type="region of interest" description="Disordered" evidence="1">
    <location>
        <begin position="1"/>
        <end position="54"/>
    </location>
</feature>
<dbReference type="Pfam" id="PF00069">
    <property type="entry name" value="Pkinase"/>
    <property type="match status" value="1"/>
</dbReference>
<evidence type="ECO:0000256" key="1">
    <source>
        <dbReference type="SAM" id="MobiDB-lite"/>
    </source>
</evidence>
<organism evidence="3 4">
    <name type="scientific">Xylaria grammica</name>
    <dbReference type="NCBI Taxonomy" id="363999"/>
    <lineage>
        <taxon>Eukaryota</taxon>
        <taxon>Fungi</taxon>
        <taxon>Dikarya</taxon>
        <taxon>Ascomycota</taxon>
        <taxon>Pezizomycotina</taxon>
        <taxon>Sordariomycetes</taxon>
        <taxon>Xylariomycetidae</taxon>
        <taxon>Xylariales</taxon>
        <taxon>Xylariaceae</taxon>
        <taxon>Xylaria</taxon>
    </lineage>
</organism>
<dbReference type="Proteomes" id="UP000286045">
    <property type="component" value="Unassembled WGS sequence"/>
</dbReference>
<protein>
    <recommendedName>
        <fullName evidence="2">Protein kinase domain-containing protein</fullName>
    </recommendedName>
</protein>
<gene>
    <name evidence="3" type="ORF">EKO27_g5306</name>
</gene>